<dbReference type="Proteomes" id="UP001170954">
    <property type="component" value="Unassembled WGS sequence"/>
</dbReference>
<evidence type="ECO:0000313" key="1">
    <source>
        <dbReference type="EMBL" id="MDM1047571.1"/>
    </source>
</evidence>
<reference evidence="1" key="2">
    <citation type="journal article" date="2022" name="Sci. Total Environ.">
        <title>Prevalence, transmission, and molecular epidemiology of tet(X)-positive bacteria among humans, animals, and environmental niches in China: An epidemiological, and genomic-based study.</title>
        <authorList>
            <person name="Dong N."/>
            <person name="Zeng Y."/>
            <person name="Cai C."/>
            <person name="Sun C."/>
            <person name="Lu J."/>
            <person name="Liu C."/>
            <person name="Zhou H."/>
            <person name="Sun Q."/>
            <person name="Shu L."/>
            <person name="Wang H."/>
            <person name="Wang Y."/>
            <person name="Wang S."/>
            <person name="Wu C."/>
            <person name="Chan E.W."/>
            <person name="Chen G."/>
            <person name="Shen Z."/>
            <person name="Chen S."/>
            <person name="Zhang R."/>
        </authorList>
    </citation>
    <scope>NUCLEOTIDE SEQUENCE</scope>
    <source>
        <strain evidence="1">R1692</strain>
    </source>
</reference>
<evidence type="ECO:0000313" key="2">
    <source>
        <dbReference type="Proteomes" id="UP001170954"/>
    </source>
</evidence>
<proteinExistence type="predicted"/>
<reference evidence="1" key="1">
    <citation type="submission" date="2020-06" db="EMBL/GenBank/DDBJ databases">
        <authorList>
            <person name="Dong N."/>
        </authorList>
    </citation>
    <scope>NUCLEOTIDE SEQUENCE</scope>
    <source>
        <strain evidence="1">R1692</strain>
    </source>
</reference>
<name>A0ABT7NK77_9SPHI</name>
<dbReference type="PROSITE" id="PS51257">
    <property type="entry name" value="PROKAR_LIPOPROTEIN"/>
    <property type="match status" value="1"/>
</dbReference>
<keyword evidence="2" id="KW-1185">Reference proteome</keyword>
<comment type="caution">
    <text evidence="1">The sequence shown here is derived from an EMBL/GenBank/DDBJ whole genome shotgun (WGS) entry which is preliminary data.</text>
</comment>
<dbReference type="RefSeq" id="WP_286650632.1">
    <property type="nucleotide sequence ID" value="NZ_JACAGK010000009.1"/>
</dbReference>
<protein>
    <recommendedName>
        <fullName evidence="3">Lipocalin-like domain-containing protein</fullName>
    </recommendedName>
</protein>
<gene>
    <name evidence="1" type="ORF">HX018_04855</name>
</gene>
<sequence>MNKIITAFFIFSLFFISCNKEEPIIPVKTSNITGTWKLSHSHLIFEKDTITQQDVDENRITFRAGELYSMSGYEDVIINGKEVRQLTTETGTYRFLEGLSIFELKSFEGNTTTFSCIESNGSSFVIKLEEEGLIVQFHFFKEK</sequence>
<accession>A0ABT7NK77</accession>
<organism evidence="1 2">
    <name type="scientific">Sphingobacterium hotanense</name>
    <dbReference type="NCBI Taxonomy" id="649196"/>
    <lineage>
        <taxon>Bacteria</taxon>
        <taxon>Pseudomonadati</taxon>
        <taxon>Bacteroidota</taxon>
        <taxon>Sphingobacteriia</taxon>
        <taxon>Sphingobacteriales</taxon>
        <taxon>Sphingobacteriaceae</taxon>
        <taxon>Sphingobacterium</taxon>
    </lineage>
</organism>
<dbReference type="EMBL" id="JACAGK010000009">
    <property type="protein sequence ID" value="MDM1047571.1"/>
    <property type="molecule type" value="Genomic_DNA"/>
</dbReference>
<evidence type="ECO:0008006" key="3">
    <source>
        <dbReference type="Google" id="ProtNLM"/>
    </source>
</evidence>